<reference evidence="2 3" key="1">
    <citation type="submission" date="2017-02" db="EMBL/GenBank/DDBJ databases">
        <title>Genome sequence of the nitrite-oxidizing bacterium Nitrobacter vulgaris strain Ab1.</title>
        <authorList>
            <person name="Mellbye B.L."/>
            <person name="Davis E.W."/>
            <person name="Spieck E."/>
            <person name="Chang J.H."/>
            <person name="Bottomley P.J."/>
            <person name="Sayavedra-Soto L.A."/>
        </authorList>
    </citation>
    <scope>NUCLEOTIDE SEQUENCE [LARGE SCALE GENOMIC DNA]</scope>
    <source>
        <strain evidence="2 3">Ab1</strain>
    </source>
</reference>
<organism evidence="2 3">
    <name type="scientific">Nitrobacter vulgaris</name>
    <dbReference type="NCBI Taxonomy" id="29421"/>
    <lineage>
        <taxon>Bacteria</taxon>
        <taxon>Pseudomonadati</taxon>
        <taxon>Pseudomonadota</taxon>
        <taxon>Alphaproteobacteria</taxon>
        <taxon>Hyphomicrobiales</taxon>
        <taxon>Nitrobacteraceae</taxon>
        <taxon>Nitrobacter</taxon>
    </lineage>
</organism>
<dbReference type="Proteomes" id="UP000189940">
    <property type="component" value="Unassembled WGS sequence"/>
</dbReference>
<dbReference type="STRING" id="29421.B2M20_12320"/>
<proteinExistence type="predicted"/>
<accession>A0A1V4HXJ0</accession>
<feature type="compositionally biased region" description="Low complexity" evidence="1">
    <location>
        <begin position="85"/>
        <end position="99"/>
    </location>
</feature>
<evidence type="ECO:0000256" key="1">
    <source>
        <dbReference type="SAM" id="MobiDB-lite"/>
    </source>
</evidence>
<name>A0A1V4HXJ0_NITVU</name>
<dbReference type="AlphaFoldDB" id="A0A1V4HXJ0"/>
<sequence>MKGDSISSEVTAIVTIIKHRGAMRQTDVACTKCGAGFRRLELVSLPNQGGEFRCPLCGEVLEAFNGDEAFVTHRLTVPPQKKRPGAAAAPGKSGAAGPKGSEDLASKK</sequence>
<dbReference type="EMBL" id="MWPQ01000044">
    <property type="protein sequence ID" value="OPH82559.1"/>
    <property type="molecule type" value="Genomic_DNA"/>
</dbReference>
<keyword evidence="3" id="KW-1185">Reference proteome</keyword>
<protein>
    <submittedName>
        <fullName evidence="2">Uncharacterized protein</fullName>
    </submittedName>
</protein>
<feature type="region of interest" description="Disordered" evidence="1">
    <location>
        <begin position="76"/>
        <end position="108"/>
    </location>
</feature>
<evidence type="ECO:0000313" key="2">
    <source>
        <dbReference type="EMBL" id="OPH82559.1"/>
    </source>
</evidence>
<comment type="caution">
    <text evidence="2">The sequence shown here is derived from an EMBL/GenBank/DDBJ whole genome shotgun (WGS) entry which is preliminary data.</text>
</comment>
<gene>
    <name evidence="2" type="ORF">B2M20_12320</name>
</gene>
<evidence type="ECO:0000313" key="3">
    <source>
        <dbReference type="Proteomes" id="UP000189940"/>
    </source>
</evidence>